<keyword evidence="1" id="KW-0472">Membrane</keyword>
<name>A0A6G1KAW2_9PLEO</name>
<gene>
    <name evidence="2" type="ORF">K504DRAFT_250119</name>
</gene>
<dbReference type="AlphaFoldDB" id="A0A6G1KAW2"/>
<keyword evidence="1" id="KW-0812">Transmembrane</keyword>
<reference evidence="2" key="1">
    <citation type="journal article" date="2020" name="Stud. Mycol.">
        <title>101 Dothideomycetes genomes: a test case for predicting lifestyles and emergence of pathogens.</title>
        <authorList>
            <person name="Haridas S."/>
            <person name="Albert R."/>
            <person name="Binder M."/>
            <person name="Bloem J."/>
            <person name="Labutti K."/>
            <person name="Salamov A."/>
            <person name="Andreopoulos B."/>
            <person name="Baker S."/>
            <person name="Barry K."/>
            <person name="Bills G."/>
            <person name="Bluhm B."/>
            <person name="Cannon C."/>
            <person name="Castanera R."/>
            <person name="Culley D."/>
            <person name="Daum C."/>
            <person name="Ezra D."/>
            <person name="Gonzalez J."/>
            <person name="Henrissat B."/>
            <person name="Kuo A."/>
            <person name="Liang C."/>
            <person name="Lipzen A."/>
            <person name="Lutzoni F."/>
            <person name="Magnuson J."/>
            <person name="Mondo S."/>
            <person name="Nolan M."/>
            <person name="Ohm R."/>
            <person name="Pangilinan J."/>
            <person name="Park H.-J."/>
            <person name="Ramirez L."/>
            <person name="Alfaro M."/>
            <person name="Sun H."/>
            <person name="Tritt A."/>
            <person name="Yoshinaga Y."/>
            <person name="Zwiers L.-H."/>
            <person name="Turgeon B."/>
            <person name="Goodwin S."/>
            <person name="Spatafora J."/>
            <person name="Crous P."/>
            <person name="Grigoriev I."/>
        </authorList>
    </citation>
    <scope>NUCLEOTIDE SEQUENCE</scope>
    <source>
        <strain evidence="2">CBS 279.74</strain>
    </source>
</reference>
<keyword evidence="3" id="KW-1185">Reference proteome</keyword>
<evidence type="ECO:0000256" key="1">
    <source>
        <dbReference type="SAM" id="Phobius"/>
    </source>
</evidence>
<dbReference type="EMBL" id="MU005769">
    <property type="protein sequence ID" value="KAF2710039.1"/>
    <property type="molecule type" value="Genomic_DNA"/>
</dbReference>
<organism evidence="2 3">
    <name type="scientific">Pleomassaria siparia CBS 279.74</name>
    <dbReference type="NCBI Taxonomy" id="1314801"/>
    <lineage>
        <taxon>Eukaryota</taxon>
        <taxon>Fungi</taxon>
        <taxon>Dikarya</taxon>
        <taxon>Ascomycota</taxon>
        <taxon>Pezizomycotina</taxon>
        <taxon>Dothideomycetes</taxon>
        <taxon>Pleosporomycetidae</taxon>
        <taxon>Pleosporales</taxon>
        <taxon>Pleomassariaceae</taxon>
        <taxon>Pleomassaria</taxon>
    </lineage>
</organism>
<feature type="transmembrane region" description="Helical" evidence="1">
    <location>
        <begin position="30"/>
        <end position="53"/>
    </location>
</feature>
<keyword evidence="1" id="KW-1133">Transmembrane helix</keyword>
<evidence type="ECO:0000313" key="3">
    <source>
        <dbReference type="Proteomes" id="UP000799428"/>
    </source>
</evidence>
<dbReference type="Proteomes" id="UP000799428">
    <property type="component" value="Unassembled WGS sequence"/>
</dbReference>
<evidence type="ECO:0000313" key="2">
    <source>
        <dbReference type="EMBL" id="KAF2710039.1"/>
    </source>
</evidence>
<protein>
    <submittedName>
        <fullName evidence="2">Uncharacterized protein</fullName>
    </submittedName>
</protein>
<accession>A0A6G1KAW2</accession>
<sequence>MSFTISLFWSYALRSDIARTSLSYTQTHHLPSTLVLIYIALRLAWLVAGYAFLNLLRAPKIGETSGRRDCAMRDFPLLFIPISPGRVCVIPVSSPVSSLV</sequence>
<proteinExistence type="predicted"/>